<evidence type="ECO:0000259" key="2">
    <source>
        <dbReference type="Pfam" id="PF13800"/>
    </source>
</evidence>
<dbReference type="Pfam" id="PF13791">
    <property type="entry name" value="Sigma_reg_C"/>
    <property type="match status" value="1"/>
</dbReference>
<sequence>MKMKSFEIATKKNKRKQLWKTVLLASCLVFTLLVSGIFALRIFSDYRSKQAEELFDATFQVAYPNVEPNMTFVNQTGIVSGYIDYSLLKNLAGVPIAFGHLEVEYSIYGIFSNFGQYFPLTSGDYQYHQDSNSKIPVFYNTECLDNRAGNELSFVKEMQGQLVEIAITFDRKYTFREIKDMIPSNLKKNWYWIGANSSQTRVEDLPLVSIFGMDSDDVVAVTQEEYSDMQFPYKSPINAMKTLLEYNGNYSLSPSARGILESYVDKFGETDFTKQEDINKLEFAGIILTGKAEDFGQLEGKQWVYASSIGATIPMQPYYQLDY</sequence>
<accession>A0A9X4MIL9</accession>
<evidence type="ECO:0000259" key="1">
    <source>
        <dbReference type="Pfam" id="PF13791"/>
    </source>
</evidence>
<comment type="caution">
    <text evidence="3">The sequence shown here is derived from an EMBL/GenBank/DDBJ whole genome shotgun (WGS) entry which is preliminary data.</text>
</comment>
<evidence type="ECO:0000313" key="4">
    <source>
        <dbReference type="Proteomes" id="UP001152879"/>
    </source>
</evidence>
<feature type="domain" description="Sigma factor regulator C-terminal" evidence="1">
    <location>
        <begin position="159"/>
        <end position="310"/>
    </location>
</feature>
<proteinExistence type="predicted"/>
<dbReference type="EMBL" id="JANFML010000001">
    <property type="protein sequence ID" value="MDG4511469.1"/>
    <property type="molecule type" value="Genomic_DNA"/>
</dbReference>
<dbReference type="InterPro" id="IPR025672">
    <property type="entry name" value="Sigma_reg_C_dom"/>
</dbReference>
<protein>
    <submittedName>
        <fullName evidence="3">Anti-sigma factor</fullName>
    </submittedName>
</protein>
<name>A0A9X4MIL9_STRSU</name>
<reference evidence="3" key="1">
    <citation type="submission" date="2022-07" db="EMBL/GenBank/DDBJ databases">
        <title>Whole Genome Sequencing of Streptococcus suis.</title>
        <authorList>
            <person name="Dai X."/>
            <person name="Huang J."/>
            <person name="Wang L."/>
        </authorList>
    </citation>
    <scope>NUCLEOTIDE SEQUENCE</scope>
    <source>
        <strain evidence="3">SFB2</strain>
    </source>
</reference>
<dbReference type="Proteomes" id="UP001152879">
    <property type="component" value="Unassembled WGS sequence"/>
</dbReference>
<dbReference type="Pfam" id="PF13800">
    <property type="entry name" value="Sigma_reg_N"/>
    <property type="match status" value="1"/>
</dbReference>
<feature type="domain" description="Sigma factor regulator N-terminal" evidence="2">
    <location>
        <begin position="10"/>
        <end position="94"/>
    </location>
</feature>
<dbReference type="InterPro" id="IPR029101">
    <property type="entry name" value="Sigma_reg_N"/>
</dbReference>
<dbReference type="AlphaFoldDB" id="A0A9X4MIL9"/>
<evidence type="ECO:0000313" key="3">
    <source>
        <dbReference type="EMBL" id="MDG4511469.1"/>
    </source>
</evidence>
<gene>
    <name evidence="3" type="ORF">NOL15_01105</name>
</gene>
<organism evidence="3 4">
    <name type="scientific">Streptococcus suis</name>
    <dbReference type="NCBI Taxonomy" id="1307"/>
    <lineage>
        <taxon>Bacteria</taxon>
        <taxon>Bacillati</taxon>
        <taxon>Bacillota</taxon>
        <taxon>Bacilli</taxon>
        <taxon>Lactobacillales</taxon>
        <taxon>Streptococcaceae</taxon>
        <taxon>Streptococcus</taxon>
    </lineage>
</organism>